<name>A0A429K1P1_ACIPI</name>
<dbReference type="RefSeq" id="WP_057073651.1">
    <property type="nucleotide sequence ID" value="NZ_BKDB01000010.1"/>
</dbReference>
<comment type="caution">
    <text evidence="2">The sequence shown here is derived from an EMBL/GenBank/DDBJ whole genome shotgun (WGS) entry which is preliminary data.</text>
</comment>
<accession>A0A429K1P1</accession>
<sequence>MNRRIKQRQRQSRSIRAMQQNNEYPQVLETLDDIELSPNCKKSCAHEWEFNERASDHLYDVYDCKHCPETKCIKD</sequence>
<evidence type="ECO:0000313" key="2">
    <source>
        <dbReference type="EMBL" id="RSO57863.1"/>
    </source>
</evidence>
<feature type="region of interest" description="Disordered" evidence="1">
    <location>
        <begin position="1"/>
        <end position="21"/>
    </location>
</feature>
<organism evidence="2 3">
    <name type="scientific">Acinetobacter pittii</name>
    <name type="common">Acinetobacter genomosp. 3</name>
    <dbReference type="NCBI Taxonomy" id="48296"/>
    <lineage>
        <taxon>Bacteria</taxon>
        <taxon>Pseudomonadati</taxon>
        <taxon>Pseudomonadota</taxon>
        <taxon>Gammaproteobacteria</taxon>
        <taxon>Moraxellales</taxon>
        <taxon>Moraxellaceae</taxon>
        <taxon>Acinetobacter</taxon>
        <taxon>Acinetobacter calcoaceticus/baumannii complex</taxon>
    </lineage>
</organism>
<proteinExistence type="predicted"/>
<gene>
    <name evidence="2" type="ORF">EA752_14685</name>
</gene>
<evidence type="ECO:0000313" key="3">
    <source>
        <dbReference type="Proteomes" id="UP000271320"/>
    </source>
</evidence>
<dbReference type="AlphaFoldDB" id="A0A429K1P1"/>
<reference evidence="2 3" key="1">
    <citation type="submission" date="2018-10" db="EMBL/GenBank/DDBJ databases">
        <title>GWAS and RNA-Seq identify cryptic mechanisms of antimicrobial resistance in Acinetobacter baumannii.</title>
        <authorList>
            <person name="Sahl J.W."/>
        </authorList>
    </citation>
    <scope>NUCLEOTIDE SEQUENCE [LARGE SCALE GENOMIC DNA]</scope>
    <source>
        <strain evidence="2 3">TG41884</strain>
    </source>
</reference>
<dbReference type="EMBL" id="RFEW01000012">
    <property type="protein sequence ID" value="RSO57863.1"/>
    <property type="molecule type" value="Genomic_DNA"/>
</dbReference>
<protein>
    <submittedName>
        <fullName evidence="2">Uncharacterized protein</fullName>
    </submittedName>
</protein>
<evidence type="ECO:0000256" key="1">
    <source>
        <dbReference type="SAM" id="MobiDB-lite"/>
    </source>
</evidence>
<feature type="compositionally biased region" description="Basic residues" evidence="1">
    <location>
        <begin position="1"/>
        <end position="13"/>
    </location>
</feature>
<dbReference type="Proteomes" id="UP000271320">
    <property type="component" value="Unassembled WGS sequence"/>
</dbReference>